<dbReference type="GO" id="GO:0006811">
    <property type="term" value="P:monoatomic ion transport"/>
    <property type="evidence" value="ECO:0007669"/>
    <property type="project" value="UniProtKB-KW"/>
</dbReference>
<feature type="transmembrane region" description="Helical" evidence="10">
    <location>
        <begin position="56"/>
        <end position="77"/>
    </location>
</feature>
<dbReference type="EMBL" id="QJKB01000009">
    <property type="protein sequence ID" value="PXX40032.1"/>
    <property type="molecule type" value="Genomic_DNA"/>
</dbReference>
<dbReference type="InterPro" id="IPR050222">
    <property type="entry name" value="MATE_MdtK"/>
</dbReference>
<evidence type="ECO:0000256" key="4">
    <source>
        <dbReference type="ARBA" id="ARBA00022475"/>
    </source>
</evidence>
<keyword evidence="7" id="KW-0406">Ion transport</keyword>
<evidence type="ECO:0000256" key="7">
    <source>
        <dbReference type="ARBA" id="ARBA00023065"/>
    </source>
</evidence>
<keyword evidence="12" id="KW-1185">Reference proteome</keyword>
<feature type="transmembrane region" description="Helical" evidence="10">
    <location>
        <begin position="16"/>
        <end position="36"/>
    </location>
</feature>
<organism evidence="11 12">
    <name type="scientific">Undibacterium pigrum</name>
    <dbReference type="NCBI Taxonomy" id="401470"/>
    <lineage>
        <taxon>Bacteria</taxon>
        <taxon>Pseudomonadati</taxon>
        <taxon>Pseudomonadota</taxon>
        <taxon>Betaproteobacteria</taxon>
        <taxon>Burkholderiales</taxon>
        <taxon>Oxalobacteraceae</taxon>
        <taxon>Undibacterium</taxon>
    </lineage>
</organism>
<comment type="caution">
    <text evidence="11">The sequence shown here is derived from an EMBL/GenBank/DDBJ whole genome shotgun (WGS) entry which is preliminary data.</text>
</comment>
<feature type="transmembrane region" description="Helical" evidence="10">
    <location>
        <begin position="166"/>
        <end position="192"/>
    </location>
</feature>
<evidence type="ECO:0000256" key="3">
    <source>
        <dbReference type="ARBA" id="ARBA00022449"/>
    </source>
</evidence>
<protein>
    <recommendedName>
        <fullName evidence="9">Multidrug-efflux transporter</fullName>
    </recommendedName>
</protein>
<keyword evidence="2" id="KW-0813">Transport</keyword>
<feature type="transmembrane region" description="Helical" evidence="10">
    <location>
        <begin position="393"/>
        <end position="413"/>
    </location>
</feature>
<evidence type="ECO:0000256" key="10">
    <source>
        <dbReference type="SAM" id="Phobius"/>
    </source>
</evidence>
<proteinExistence type="predicted"/>
<feature type="transmembrane region" description="Helical" evidence="10">
    <location>
        <begin position="322"/>
        <end position="341"/>
    </location>
</feature>
<evidence type="ECO:0000256" key="1">
    <source>
        <dbReference type="ARBA" id="ARBA00004429"/>
    </source>
</evidence>
<feature type="transmembrane region" description="Helical" evidence="10">
    <location>
        <begin position="134"/>
        <end position="154"/>
    </location>
</feature>
<comment type="subcellular location">
    <subcellularLocation>
        <location evidence="1">Cell inner membrane</location>
        <topology evidence="1">Multi-pass membrane protein</topology>
    </subcellularLocation>
</comment>
<feature type="transmembrane region" description="Helical" evidence="10">
    <location>
        <begin position="97"/>
        <end position="114"/>
    </location>
</feature>
<feature type="transmembrane region" description="Helical" evidence="10">
    <location>
        <begin position="353"/>
        <end position="372"/>
    </location>
</feature>
<evidence type="ECO:0000256" key="8">
    <source>
        <dbReference type="ARBA" id="ARBA00023136"/>
    </source>
</evidence>
<dbReference type="InterPro" id="IPR002528">
    <property type="entry name" value="MATE_fam"/>
</dbReference>
<keyword evidence="8 10" id="KW-0472">Membrane</keyword>
<feature type="transmembrane region" description="Helical" evidence="10">
    <location>
        <begin position="288"/>
        <end position="310"/>
    </location>
</feature>
<dbReference type="OrthoDB" id="9780160at2"/>
<sequence>MKTEHPSTLRGNIKRIASLSWPMMVGQMAVVGNGVIDTAMTSRFSATDLAALSIGISIYVSIFVGLNGILQAISPVVGQLFGARKFKKIGAEIKQGVWLGGFLACIGCLILLFPNSLLSIAQASPTLNDKAAQYLQILAIALPATLGFRIYGALNNAVGRPKMVMAIQLAALAIKIPLNTLFIFGGLGIPAMGGPGCAAATAVNAWLMLITGWLMLKHVKYYELFALFGTGFVKPNWKALRSLLHLGIPMGLSYLIEVTAFAFMALFIARLGEVAVSGHQLTANFGTILYMLPLSIASATGTLVAQAIGAKQMQAARVTGNAGIILAAMLAVPIGITIWFSRDLILHAYTSNPIIIAAAFPLFTFISVYQIFDAIQVTTAFILRAYKIAIVPTILYAFALWGCGLGGGVMLGLDPYNISPAFLHGAAGFWMANSTSLAIVAFSLWYYLRIVQKRFPTPAMWRRNVNFDQPGRNP</sequence>
<evidence type="ECO:0000313" key="12">
    <source>
        <dbReference type="Proteomes" id="UP000247792"/>
    </source>
</evidence>
<dbReference type="CDD" id="cd13131">
    <property type="entry name" value="MATE_NorM_like"/>
    <property type="match status" value="1"/>
</dbReference>
<feature type="transmembrane region" description="Helical" evidence="10">
    <location>
        <begin position="243"/>
        <end position="268"/>
    </location>
</feature>
<dbReference type="NCBIfam" id="TIGR00797">
    <property type="entry name" value="matE"/>
    <property type="match status" value="1"/>
</dbReference>
<keyword evidence="4" id="KW-1003">Cell membrane</keyword>
<dbReference type="GO" id="GO:0015297">
    <property type="term" value="F:antiporter activity"/>
    <property type="evidence" value="ECO:0007669"/>
    <property type="project" value="UniProtKB-KW"/>
</dbReference>
<evidence type="ECO:0000313" key="11">
    <source>
        <dbReference type="EMBL" id="PXX40032.1"/>
    </source>
</evidence>
<evidence type="ECO:0000256" key="6">
    <source>
        <dbReference type="ARBA" id="ARBA00022989"/>
    </source>
</evidence>
<dbReference type="PANTHER" id="PTHR43298:SF2">
    <property type="entry name" value="FMN_FAD EXPORTER YEEO-RELATED"/>
    <property type="match status" value="1"/>
</dbReference>
<dbReference type="Proteomes" id="UP000247792">
    <property type="component" value="Unassembled WGS sequence"/>
</dbReference>
<dbReference type="PANTHER" id="PTHR43298">
    <property type="entry name" value="MULTIDRUG RESISTANCE PROTEIN NORM-RELATED"/>
    <property type="match status" value="1"/>
</dbReference>
<keyword evidence="6 10" id="KW-1133">Transmembrane helix</keyword>
<accession>A0A318JIL6</accession>
<dbReference type="AlphaFoldDB" id="A0A318JIL6"/>
<dbReference type="RefSeq" id="WP_110257266.1">
    <property type="nucleotide sequence ID" value="NZ_QJKB01000009.1"/>
</dbReference>
<dbReference type="GO" id="GO:0042910">
    <property type="term" value="F:xenobiotic transmembrane transporter activity"/>
    <property type="evidence" value="ECO:0007669"/>
    <property type="project" value="InterPro"/>
</dbReference>
<feature type="transmembrane region" description="Helical" evidence="10">
    <location>
        <begin position="198"/>
        <end position="216"/>
    </location>
</feature>
<evidence type="ECO:0000256" key="9">
    <source>
        <dbReference type="ARBA" id="ARBA00031636"/>
    </source>
</evidence>
<dbReference type="Pfam" id="PF01554">
    <property type="entry name" value="MatE"/>
    <property type="match status" value="2"/>
</dbReference>
<feature type="transmembrane region" description="Helical" evidence="10">
    <location>
        <begin position="425"/>
        <end position="448"/>
    </location>
</feature>
<evidence type="ECO:0000256" key="5">
    <source>
        <dbReference type="ARBA" id="ARBA00022692"/>
    </source>
</evidence>
<dbReference type="PIRSF" id="PIRSF006603">
    <property type="entry name" value="DinF"/>
    <property type="match status" value="1"/>
</dbReference>
<keyword evidence="5 10" id="KW-0812">Transmembrane</keyword>
<evidence type="ECO:0000256" key="2">
    <source>
        <dbReference type="ARBA" id="ARBA00022448"/>
    </source>
</evidence>
<dbReference type="GO" id="GO:0005886">
    <property type="term" value="C:plasma membrane"/>
    <property type="evidence" value="ECO:0007669"/>
    <property type="project" value="UniProtKB-SubCell"/>
</dbReference>
<name>A0A318JIL6_9BURK</name>
<reference evidence="11 12" key="1">
    <citation type="submission" date="2018-05" db="EMBL/GenBank/DDBJ databases">
        <title>Genomic Encyclopedia of Type Strains, Phase IV (KMG-IV): sequencing the most valuable type-strain genomes for metagenomic binning, comparative biology and taxonomic classification.</title>
        <authorList>
            <person name="Goeker M."/>
        </authorList>
    </citation>
    <scope>NUCLEOTIDE SEQUENCE [LARGE SCALE GENOMIC DNA]</scope>
    <source>
        <strain evidence="11 12">DSM 19792</strain>
    </source>
</reference>
<keyword evidence="3" id="KW-0050">Antiport</keyword>
<gene>
    <name evidence="11" type="ORF">DFR42_109144</name>
</gene>
<dbReference type="InterPro" id="IPR048279">
    <property type="entry name" value="MdtK-like"/>
</dbReference>